<dbReference type="Proteomes" id="UP000663831">
    <property type="component" value="Unassembled WGS sequence"/>
</dbReference>
<organism evidence="1 2">
    <name type="scientific">Rhizoctonia solani</name>
    <dbReference type="NCBI Taxonomy" id="456999"/>
    <lineage>
        <taxon>Eukaryota</taxon>
        <taxon>Fungi</taxon>
        <taxon>Dikarya</taxon>
        <taxon>Basidiomycota</taxon>
        <taxon>Agaricomycotina</taxon>
        <taxon>Agaricomycetes</taxon>
        <taxon>Cantharellales</taxon>
        <taxon>Ceratobasidiaceae</taxon>
        <taxon>Rhizoctonia</taxon>
    </lineage>
</organism>
<evidence type="ECO:0000313" key="1">
    <source>
        <dbReference type="EMBL" id="CAE6502721.1"/>
    </source>
</evidence>
<evidence type="ECO:0000313" key="2">
    <source>
        <dbReference type="Proteomes" id="UP000663831"/>
    </source>
</evidence>
<reference evidence="1" key="1">
    <citation type="submission" date="2021-01" db="EMBL/GenBank/DDBJ databases">
        <authorList>
            <person name="Kaushik A."/>
        </authorList>
    </citation>
    <scope>NUCLEOTIDE SEQUENCE</scope>
    <source>
        <strain evidence="1">AG3-1AP</strain>
    </source>
</reference>
<gene>
    <name evidence="1" type="ORF">RDB_LOCUS121215</name>
</gene>
<dbReference type="AlphaFoldDB" id="A0A8H3CWK8"/>
<sequence length="120" mass="13785">MNNRVLTIAMYLVAPAPSSLDMLMQSGIKPLLRGACTIHQLPWHTYKMTRKYMLWYTCGYRFWSRRHGRHGRRDVRQASVGPVSRHLAAHLTPYHRGARIIPDDPVSPCDIGRKGICSTR</sequence>
<accession>A0A8H3CWK8</accession>
<dbReference type="EMBL" id="CAJMWV010004664">
    <property type="protein sequence ID" value="CAE6502721.1"/>
    <property type="molecule type" value="Genomic_DNA"/>
</dbReference>
<proteinExistence type="predicted"/>
<protein>
    <submittedName>
        <fullName evidence="1">Uncharacterized protein</fullName>
    </submittedName>
</protein>
<name>A0A8H3CWK8_9AGAM</name>
<comment type="caution">
    <text evidence="1">The sequence shown here is derived from an EMBL/GenBank/DDBJ whole genome shotgun (WGS) entry which is preliminary data.</text>
</comment>